<evidence type="ECO:0000313" key="13">
    <source>
        <dbReference type="Proteomes" id="UP000182737"/>
    </source>
</evidence>
<evidence type="ECO:0000256" key="11">
    <source>
        <dbReference type="SAM" id="MobiDB-lite"/>
    </source>
</evidence>
<dbReference type="RefSeq" id="WP_074931049.1">
    <property type="nucleotide sequence ID" value="NZ_FORI01000003.1"/>
</dbReference>
<dbReference type="PANTHER" id="PTHR34182:SF1">
    <property type="entry name" value="PROTEIN-EXPORT MEMBRANE PROTEIN SECG"/>
    <property type="match status" value="1"/>
</dbReference>
<proteinExistence type="inferred from homology"/>
<dbReference type="GO" id="GO:0009306">
    <property type="term" value="P:protein secretion"/>
    <property type="evidence" value="ECO:0007669"/>
    <property type="project" value="UniProtKB-UniRule"/>
</dbReference>
<dbReference type="EMBL" id="FORI01000003">
    <property type="protein sequence ID" value="SFI63009.1"/>
    <property type="molecule type" value="Genomic_DNA"/>
</dbReference>
<feature type="transmembrane region" description="Helical" evidence="10">
    <location>
        <begin position="51"/>
        <end position="73"/>
    </location>
</feature>
<comment type="caution">
    <text evidence="10">Lacks conserved residue(s) required for the propagation of feature annotation.</text>
</comment>
<evidence type="ECO:0000256" key="10">
    <source>
        <dbReference type="RuleBase" id="RU365087"/>
    </source>
</evidence>
<dbReference type="Pfam" id="PF03840">
    <property type="entry name" value="SecG"/>
    <property type="match status" value="1"/>
</dbReference>
<name>A0A1I3JRX1_9SPIR</name>
<accession>A0A1I3JRX1</accession>
<sequence length="110" mass="11534">MGTIGVVLLVFFVIVCLLLVLLVSIQDDGENGMGLLGGRGTAAFGSHSASVLTKTTFVLVFLFFALSLGLALANKKPKLDKDLIPTTVETTDAASESAAGEWWTESESAE</sequence>
<comment type="subcellular location">
    <subcellularLocation>
        <location evidence="1 10">Cell membrane</location>
        <topology evidence="1 10">Multi-pass membrane protein</topology>
    </subcellularLocation>
</comment>
<keyword evidence="9 10" id="KW-0472">Membrane</keyword>
<dbReference type="GO" id="GO:0065002">
    <property type="term" value="P:intracellular protein transmembrane transport"/>
    <property type="evidence" value="ECO:0007669"/>
    <property type="project" value="TreeGrafter"/>
</dbReference>
<gene>
    <name evidence="12" type="ORF">SAMN04487775_103207</name>
</gene>
<reference evidence="13" key="1">
    <citation type="submission" date="2016-10" db="EMBL/GenBank/DDBJ databases">
        <authorList>
            <person name="Varghese N."/>
            <person name="Submissions S."/>
        </authorList>
    </citation>
    <scope>NUCLEOTIDE SEQUENCE [LARGE SCALE GENOMIC DNA]</scope>
    <source>
        <strain evidence="13">XBD1002</strain>
    </source>
</reference>
<dbReference type="GO" id="GO:0015450">
    <property type="term" value="F:protein-transporting ATPase activity"/>
    <property type="evidence" value="ECO:0007669"/>
    <property type="project" value="UniProtKB-UniRule"/>
</dbReference>
<evidence type="ECO:0000256" key="8">
    <source>
        <dbReference type="ARBA" id="ARBA00023010"/>
    </source>
</evidence>
<dbReference type="AlphaFoldDB" id="A0A1I3JRX1"/>
<dbReference type="PRINTS" id="PR01651">
    <property type="entry name" value="SECGEXPORT"/>
</dbReference>
<comment type="similarity">
    <text evidence="2 10">Belongs to the SecG family.</text>
</comment>
<keyword evidence="7 10" id="KW-1133">Transmembrane helix</keyword>
<dbReference type="GO" id="GO:0043952">
    <property type="term" value="P:protein transport by the Sec complex"/>
    <property type="evidence" value="ECO:0007669"/>
    <property type="project" value="TreeGrafter"/>
</dbReference>
<dbReference type="NCBIfam" id="TIGR00810">
    <property type="entry name" value="secG"/>
    <property type="match status" value="1"/>
</dbReference>
<keyword evidence="4 10" id="KW-1003">Cell membrane</keyword>
<evidence type="ECO:0000256" key="7">
    <source>
        <dbReference type="ARBA" id="ARBA00022989"/>
    </source>
</evidence>
<comment type="function">
    <text evidence="10">Involved in protein export. Participates in an early event of protein translocation.</text>
</comment>
<feature type="region of interest" description="Disordered" evidence="11">
    <location>
        <begin position="91"/>
        <end position="110"/>
    </location>
</feature>
<evidence type="ECO:0000256" key="6">
    <source>
        <dbReference type="ARBA" id="ARBA00022927"/>
    </source>
</evidence>
<evidence type="ECO:0000256" key="4">
    <source>
        <dbReference type="ARBA" id="ARBA00022475"/>
    </source>
</evidence>
<evidence type="ECO:0000313" key="12">
    <source>
        <dbReference type="EMBL" id="SFI63009.1"/>
    </source>
</evidence>
<dbReference type="InterPro" id="IPR004692">
    <property type="entry name" value="SecG"/>
</dbReference>
<organism evidence="12 13">
    <name type="scientific">Treponema bryantii</name>
    <dbReference type="NCBI Taxonomy" id="163"/>
    <lineage>
        <taxon>Bacteria</taxon>
        <taxon>Pseudomonadati</taxon>
        <taxon>Spirochaetota</taxon>
        <taxon>Spirochaetia</taxon>
        <taxon>Spirochaetales</taxon>
        <taxon>Treponemataceae</taxon>
        <taxon>Treponema</taxon>
    </lineage>
</organism>
<evidence type="ECO:0000256" key="3">
    <source>
        <dbReference type="ARBA" id="ARBA00022448"/>
    </source>
</evidence>
<dbReference type="PANTHER" id="PTHR34182">
    <property type="entry name" value="PROTEIN-EXPORT MEMBRANE PROTEIN SECG"/>
    <property type="match status" value="1"/>
</dbReference>
<keyword evidence="13" id="KW-1185">Reference proteome</keyword>
<evidence type="ECO:0000256" key="9">
    <source>
        <dbReference type="ARBA" id="ARBA00023136"/>
    </source>
</evidence>
<evidence type="ECO:0000256" key="2">
    <source>
        <dbReference type="ARBA" id="ARBA00008445"/>
    </source>
</evidence>
<dbReference type="Proteomes" id="UP000182737">
    <property type="component" value="Unassembled WGS sequence"/>
</dbReference>
<keyword evidence="3 10" id="KW-0813">Transport</keyword>
<evidence type="ECO:0000256" key="5">
    <source>
        <dbReference type="ARBA" id="ARBA00022692"/>
    </source>
</evidence>
<keyword evidence="8 10" id="KW-0811">Translocation</keyword>
<keyword evidence="6 10" id="KW-0653">Protein transport</keyword>
<protein>
    <recommendedName>
        <fullName evidence="10">Protein-export membrane protein SecG</fullName>
    </recommendedName>
</protein>
<dbReference type="GO" id="GO:0005886">
    <property type="term" value="C:plasma membrane"/>
    <property type="evidence" value="ECO:0007669"/>
    <property type="project" value="UniProtKB-SubCell"/>
</dbReference>
<evidence type="ECO:0000256" key="1">
    <source>
        <dbReference type="ARBA" id="ARBA00004651"/>
    </source>
</evidence>
<keyword evidence="5 10" id="KW-0812">Transmembrane</keyword>